<sequence length="430" mass="46526">MHKSARDVHTVGMNHRPWELRRQVLWLQTVTAGVLILMVWITMMAQSRSQADRDAAAAGVAPPGWWELIRLDVRSMLGVASLMLGVAIAGNALVSWRVRRATRGIGTQALARMLDFYEGVLRAAREGLILLDADGRVQLINDEARNLLGLRAVLPGTPIKELHLGSTLSELLTAGRTAYDELHLGAEGVVVVNQQPARSGRIVTLRDHTQLQRLLGELDAVRSLAESLQAQNHEASNRLHTVVSLIEIGKPERAREFAVSELQFAQAMTDRVVGTVGDPVLASLLLAKLSQAQERGVVLTLELGREALNTRLPAQDVVTVVGNLLDNAIEAARGGPAPRRVELRASTTPNAIDLAVTNTGAELGAVELAHMFDRGWTTKAEPGHGLGLVLVRSTVERWQGTLMVDPDSELDDVPALTVRVRLPRAVGASA</sequence>
<proteinExistence type="predicted"/>
<evidence type="ECO:0000259" key="5">
    <source>
        <dbReference type="PROSITE" id="PS50109"/>
    </source>
</evidence>
<dbReference type="GO" id="GO:0000155">
    <property type="term" value="F:phosphorelay sensor kinase activity"/>
    <property type="evidence" value="ECO:0007669"/>
    <property type="project" value="TreeGrafter"/>
</dbReference>
<dbReference type="PROSITE" id="PS50109">
    <property type="entry name" value="HIS_KIN"/>
    <property type="match status" value="1"/>
</dbReference>
<accession>A0A4R2HPY4</accession>
<evidence type="ECO:0000256" key="2">
    <source>
        <dbReference type="ARBA" id="ARBA00022777"/>
    </source>
</evidence>
<evidence type="ECO:0000259" key="6">
    <source>
        <dbReference type="PROSITE" id="PS50112"/>
    </source>
</evidence>
<feature type="transmembrane region" description="Helical" evidence="4">
    <location>
        <begin position="24"/>
        <end position="43"/>
    </location>
</feature>
<dbReference type="PANTHER" id="PTHR43547">
    <property type="entry name" value="TWO-COMPONENT HISTIDINE KINASE"/>
    <property type="match status" value="1"/>
</dbReference>
<keyword evidence="8" id="KW-1185">Reference proteome</keyword>
<keyword evidence="4" id="KW-1133">Transmembrane helix</keyword>
<feature type="transmembrane region" description="Helical" evidence="4">
    <location>
        <begin position="75"/>
        <end position="94"/>
    </location>
</feature>
<dbReference type="Gene3D" id="3.30.450.20">
    <property type="entry name" value="PAS domain"/>
    <property type="match status" value="1"/>
</dbReference>
<keyword evidence="1" id="KW-0597">Phosphoprotein</keyword>
<keyword evidence="4" id="KW-0472">Membrane</keyword>
<dbReference type="Pfam" id="PF02518">
    <property type="entry name" value="HATPase_c"/>
    <property type="match status" value="1"/>
</dbReference>
<dbReference type="SUPFAM" id="SSF55785">
    <property type="entry name" value="PYP-like sensor domain (PAS domain)"/>
    <property type="match status" value="1"/>
</dbReference>
<dbReference type="SMART" id="SM00387">
    <property type="entry name" value="HATPase_c"/>
    <property type="match status" value="1"/>
</dbReference>
<keyword evidence="2" id="KW-0418">Kinase</keyword>
<name>A0A4R2HPY4_9ACTN</name>
<keyword evidence="2" id="KW-0808">Transferase</keyword>
<keyword evidence="3" id="KW-0175">Coiled coil</keyword>
<dbReference type="CDD" id="cd00130">
    <property type="entry name" value="PAS"/>
    <property type="match status" value="1"/>
</dbReference>
<keyword evidence="4" id="KW-0812">Transmembrane</keyword>
<evidence type="ECO:0000313" key="8">
    <source>
        <dbReference type="Proteomes" id="UP000294508"/>
    </source>
</evidence>
<dbReference type="AlphaFoldDB" id="A0A4R2HPY4"/>
<organism evidence="7 8">
    <name type="scientific">Kribbella steppae</name>
    <dbReference type="NCBI Taxonomy" id="2512223"/>
    <lineage>
        <taxon>Bacteria</taxon>
        <taxon>Bacillati</taxon>
        <taxon>Actinomycetota</taxon>
        <taxon>Actinomycetes</taxon>
        <taxon>Propionibacteriales</taxon>
        <taxon>Kribbellaceae</taxon>
        <taxon>Kribbella</taxon>
    </lineage>
</organism>
<evidence type="ECO:0000256" key="4">
    <source>
        <dbReference type="SAM" id="Phobius"/>
    </source>
</evidence>
<evidence type="ECO:0000313" key="7">
    <source>
        <dbReference type="EMBL" id="TCO33244.1"/>
    </source>
</evidence>
<comment type="caution">
    <text evidence="7">The sequence shown here is derived from an EMBL/GenBank/DDBJ whole genome shotgun (WGS) entry which is preliminary data.</text>
</comment>
<dbReference type="Proteomes" id="UP000294508">
    <property type="component" value="Unassembled WGS sequence"/>
</dbReference>
<feature type="domain" description="PAS" evidence="6">
    <location>
        <begin position="113"/>
        <end position="150"/>
    </location>
</feature>
<dbReference type="InterPro" id="IPR000014">
    <property type="entry name" value="PAS"/>
</dbReference>
<feature type="coiled-coil region" evidence="3">
    <location>
        <begin position="211"/>
        <end position="238"/>
    </location>
</feature>
<dbReference type="InterPro" id="IPR005467">
    <property type="entry name" value="His_kinase_dom"/>
</dbReference>
<dbReference type="PANTHER" id="PTHR43547:SF10">
    <property type="entry name" value="SENSOR HISTIDINE KINASE DCUS"/>
    <property type="match status" value="1"/>
</dbReference>
<protein>
    <submittedName>
        <fullName evidence="7">PAS domain-containing protein</fullName>
    </submittedName>
</protein>
<dbReference type="PROSITE" id="PS50112">
    <property type="entry name" value="PAS"/>
    <property type="match status" value="1"/>
</dbReference>
<dbReference type="SMART" id="SM00091">
    <property type="entry name" value="PAS"/>
    <property type="match status" value="1"/>
</dbReference>
<reference evidence="7 8" key="1">
    <citation type="journal article" date="2015" name="Stand. Genomic Sci.">
        <title>Genomic Encyclopedia of Bacterial and Archaeal Type Strains, Phase III: the genomes of soil and plant-associated and newly described type strains.</title>
        <authorList>
            <person name="Whitman W.B."/>
            <person name="Woyke T."/>
            <person name="Klenk H.P."/>
            <person name="Zhou Y."/>
            <person name="Lilburn T.G."/>
            <person name="Beck B.J."/>
            <person name="De Vos P."/>
            <person name="Vandamme P."/>
            <person name="Eisen J.A."/>
            <person name="Garrity G."/>
            <person name="Hugenholtz P."/>
            <person name="Kyrpides N.C."/>
        </authorList>
    </citation>
    <scope>NUCLEOTIDE SEQUENCE [LARGE SCALE GENOMIC DNA]</scope>
    <source>
        <strain evidence="7 8">VKM Ac-2572</strain>
    </source>
</reference>
<dbReference type="InterPro" id="IPR036890">
    <property type="entry name" value="HATPase_C_sf"/>
</dbReference>
<dbReference type="InterPro" id="IPR003594">
    <property type="entry name" value="HATPase_dom"/>
</dbReference>
<evidence type="ECO:0000256" key="3">
    <source>
        <dbReference type="SAM" id="Coils"/>
    </source>
</evidence>
<dbReference type="SUPFAM" id="SSF55874">
    <property type="entry name" value="ATPase domain of HSP90 chaperone/DNA topoisomerase II/histidine kinase"/>
    <property type="match status" value="1"/>
</dbReference>
<gene>
    <name evidence="7" type="ORF">EV652_103243</name>
</gene>
<dbReference type="Gene3D" id="3.30.565.10">
    <property type="entry name" value="Histidine kinase-like ATPase, C-terminal domain"/>
    <property type="match status" value="1"/>
</dbReference>
<dbReference type="InterPro" id="IPR035965">
    <property type="entry name" value="PAS-like_dom_sf"/>
</dbReference>
<feature type="domain" description="Histidine kinase" evidence="5">
    <location>
        <begin position="230"/>
        <end position="426"/>
    </location>
</feature>
<dbReference type="EMBL" id="SLWN01000003">
    <property type="protein sequence ID" value="TCO33244.1"/>
    <property type="molecule type" value="Genomic_DNA"/>
</dbReference>
<evidence type="ECO:0000256" key="1">
    <source>
        <dbReference type="ARBA" id="ARBA00022553"/>
    </source>
</evidence>